<dbReference type="Gene3D" id="3.30.70.330">
    <property type="match status" value="1"/>
</dbReference>
<dbReference type="GO" id="GO:0004386">
    <property type="term" value="F:helicase activity"/>
    <property type="evidence" value="ECO:0007669"/>
    <property type="project" value="UniProtKB-KW"/>
</dbReference>
<evidence type="ECO:0000259" key="16">
    <source>
        <dbReference type="PROSITE" id="PS51061"/>
    </source>
</evidence>
<keyword evidence="4" id="KW-0597">Phosphoprotein</keyword>
<dbReference type="Pfam" id="PF01424">
    <property type="entry name" value="R3H"/>
    <property type="match status" value="1"/>
</dbReference>
<dbReference type="PROSITE" id="PS51061">
    <property type="entry name" value="R3H"/>
    <property type="match status" value="1"/>
</dbReference>
<feature type="region of interest" description="Disordered" evidence="14">
    <location>
        <begin position="266"/>
        <end position="294"/>
    </location>
</feature>
<evidence type="ECO:0000256" key="7">
    <source>
        <dbReference type="ARBA" id="ARBA00022806"/>
    </source>
</evidence>
<keyword evidence="18" id="KW-1185">Reference proteome</keyword>
<evidence type="ECO:0000256" key="5">
    <source>
        <dbReference type="ARBA" id="ARBA00022741"/>
    </source>
</evidence>
<dbReference type="GO" id="GO:0005524">
    <property type="term" value="F:ATP binding"/>
    <property type="evidence" value="ECO:0007669"/>
    <property type="project" value="UniProtKB-KW"/>
</dbReference>
<feature type="compositionally biased region" description="Polar residues" evidence="14">
    <location>
        <begin position="626"/>
        <end position="635"/>
    </location>
</feature>
<evidence type="ECO:0000256" key="4">
    <source>
        <dbReference type="ARBA" id="ARBA00022553"/>
    </source>
</evidence>
<feature type="region of interest" description="Disordered" evidence="14">
    <location>
        <begin position="515"/>
        <end position="536"/>
    </location>
</feature>
<dbReference type="InterPro" id="IPR035979">
    <property type="entry name" value="RBD_domain_sf"/>
</dbReference>
<dbReference type="CDD" id="cd12253">
    <property type="entry name" value="RRM_PIN4_like"/>
    <property type="match status" value="1"/>
</dbReference>
<feature type="compositionally biased region" description="Basic and acidic residues" evidence="14">
    <location>
        <begin position="587"/>
        <end position="596"/>
    </location>
</feature>
<dbReference type="GO" id="GO:0071014">
    <property type="term" value="C:post-mRNA release spliceosomal complex"/>
    <property type="evidence" value="ECO:0007669"/>
    <property type="project" value="UniProtKB-ARBA"/>
</dbReference>
<evidence type="ECO:0000256" key="3">
    <source>
        <dbReference type="ARBA" id="ARBA00022490"/>
    </source>
</evidence>
<dbReference type="InterPro" id="IPR000504">
    <property type="entry name" value="RRM_dom"/>
</dbReference>
<comment type="subunit">
    <text evidence="12">Interacts with csx1.</text>
</comment>
<evidence type="ECO:0000256" key="8">
    <source>
        <dbReference type="ARBA" id="ARBA00022840"/>
    </source>
</evidence>
<name>A0AAE8N2G0_9PEZI</name>
<evidence type="ECO:0000256" key="14">
    <source>
        <dbReference type="SAM" id="MobiDB-lite"/>
    </source>
</evidence>
<protein>
    <submittedName>
        <fullName evidence="17">Related to PIN4 FHA1 domain-interacting protein modulates DNA damage tolerance and G(2)/M cell cycle progression</fullName>
    </submittedName>
</protein>
<dbReference type="InterPro" id="IPR036867">
    <property type="entry name" value="R3H_dom_sf"/>
</dbReference>
<sequence>MSQQHPNELYMDYPPQHPTSRSPSSARPSYPHAAFNAGFSLPRNAQRNFDSPIGSSPLYSNDRISPGYGLRGGMDPMGSVPGLAGGYMLDNNNQGWAYNANTINGPLNGGTRQRRNNQRGALPSTWTDSGAMGMHPPHGGGGFQPPGLGSNSLSGGHRMDQVPTPDARSPNPQPLDADQLIPTAIVIKNIPFAIRKETLAQLMSDLHLPQPYAFNYHFDGGIFRGLAFANFQSPEDTRLVIEAMNGLEVHGRKLRVEYKKMLPEAERERIEREKRERRGQLEEQHRGPALHQQPSLQTLASMSSNQQQQSRSAANLRDLDLNDPVTLQYYTELTLFRRDESREIVIFPSTVSPEERRQIHILAHYMGLEHRSVGDADNRQIQVLKPHVPSPTGQAHSHTGTSVGLDLHRRGLSRAATFDFAAESRGASAGYPHAVGRQGPTLELPGSPDGVVIPNNLRAAKSFADLRSFSPSPSHSMTGYLNPGSGGAGMGGMPTSALARLGDYTGSLNHHQANTVATPTLTPTSPGTVGSQGSSANEAAVLAGTLSSLSLGSFESGPGPAQLSRGTPGPIGSHRPSANGAVGGRGVPDRQPRGPEWETNPGFGGRRVNGHMQRPSDSSDEATRPGTGSNVTRYH</sequence>
<organism evidence="17 18">
    <name type="scientific">Cephalotrichum gorgonifer</name>
    <dbReference type="NCBI Taxonomy" id="2041049"/>
    <lineage>
        <taxon>Eukaryota</taxon>
        <taxon>Fungi</taxon>
        <taxon>Dikarya</taxon>
        <taxon>Ascomycota</taxon>
        <taxon>Pezizomycotina</taxon>
        <taxon>Sordariomycetes</taxon>
        <taxon>Hypocreomycetidae</taxon>
        <taxon>Microascales</taxon>
        <taxon>Microascaceae</taxon>
        <taxon>Cephalotrichum</taxon>
    </lineage>
</organism>
<dbReference type="AlphaFoldDB" id="A0AAE8N2G0"/>
<evidence type="ECO:0000259" key="15">
    <source>
        <dbReference type="PROSITE" id="PS50102"/>
    </source>
</evidence>
<dbReference type="InterPro" id="IPR034186">
    <property type="entry name" value="PIN4-like_RRM"/>
</dbReference>
<reference evidence="17" key="1">
    <citation type="submission" date="2018-03" db="EMBL/GenBank/DDBJ databases">
        <authorList>
            <person name="Guldener U."/>
        </authorList>
    </citation>
    <scope>NUCLEOTIDE SEQUENCE</scope>
</reference>
<dbReference type="SUPFAM" id="SSF54928">
    <property type="entry name" value="RNA-binding domain, RBD"/>
    <property type="match status" value="1"/>
</dbReference>
<keyword evidence="6" id="KW-0378">Hydrolase</keyword>
<gene>
    <name evidence="17" type="ORF">DNG_06308</name>
</gene>
<keyword evidence="9 13" id="KW-0694">RNA-binding</keyword>
<feature type="compositionally biased region" description="Low complexity" evidence="14">
    <location>
        <begin position="20"/>
        <end position="34"/>
    </location>
</feature>
<dbReference type="EMBL" id="ONZQ02000008">
    <property type="protein sequence ID" value="SPO03625.1"/>
    <property type="molecule type" value="Genomic_DNA"/>
</dbReference>
<keyword evidence="7" id="KW-0347">Helicase</keyword>
<evidence type="ECO:0000256" key="9">
    <source>
        <dbReference type="ARBA" id="ARBA00022884"/>
    </source>
</evidence>
<evidence type="ECO:0000256" key="6">
    <source>
        <dbReference type="ARBA" id="ARBA00022801"/>
    </source>
</evidence>
<dbReference type="Gene3D" id="3.30.1370.50">
    <property type="entry name" value="R3H-like domain"/>
    <property type="match status" value="1"/>
</dbReference>
<feature type="domain" description="R3H" evidence="16">
    <location>
        <begin position="323"/>
        <end position="387"/>
    </location>
</feature>
<keyword evidence="5" id="KW-0547">Nucleotide-binding</keyword>
<dbReference type="PROSITE" id="PS50102">
    <property type="entry name" value="RRM"/>
    <property type="match status" value="1"/>
</dbReference>
<feature type="compositionally biased region" description="Basic and acidic residues" evidence="14">
    <location>
        <begin position="266"/>
        <end position="286"/>
    </location>
</feature>
<keyword evidence="3" id="KW-0963">Cytoplasm</keyword>
<dbReference type="InterPro" id="IPR001374">
    <property type="entry name" value="R3H_dom"/>
</dbReference>
<dbReference type="GO" id="GO:0005737">
    <property type="term" value="C:cytoplasm"/>
    <property type="evidence" value="ECO:0007669"/>
    <property type="project" value="UniProtKB-SubCell"/>
</dbReference>
<accession>A0AAE8N2G0</accession>
<comment type="function">
    <text evidence="11">Regulates global gene expression after oxidative stress. Interacts and stabilizes mRNAs and may regulate their transition between different cytoplasmic components after oxidative stress.</text>
</comment>
<dbReference type="SUPFAM" id="SSF82708">
    <property type="entry name" value="R3H domain"/>
    <property type="match status" value="1"/>
</dbReference>
<dbReference type="GO" id="GO:0016787">
    <property type="term" value="F:hydrolase activity"/>
    <property type="evidence" value="ECO:0007669"/>
    <property type="project" value="UniProtKB-KW"/>
</dbReference>
<dbReference type="GO" id="GO:0003677">
    <property type="term" value="F:DNA binding"/>
    <property type="evidence" value="ECO:0007669"/>
    <property type="project" value="UniProtKB-ARBA"/>
</dbReference>
<comment type="caution">
    <text evidence="17">The sequence shown here is derived from an EMBL/GenBank/DDBJ whole genome shotgun (WGS) entry which is preliminary data.</text>
</comment>
<feature type="region of interest" description="Disordered" evidence="14">
    <location>
        <begin position="553"/>
        <end position="635"/>
    </location>
</feature>
<evidence type="ECO:0000256" key="13">
    <source>
        <dbReference type="PROSITE-ProRule" id="PRU00176"/>
    </source>
</evidence>
<evidence type="ECO:0000256" key="11">
    <source>
        <dbReference type="ARBA" id="ARBA00055199"/>
    </source>
</evidence>
<dbReference type="GO" id="GO:0003723">
    <property type="term" value="F:RNA binding"/>
    <property type="evidence" value="ECO:0007669"/>
    <property type="project" value="UniProtKB-UniRule"/>
</dbReference>
<feature type="compositionally biased region" description="Low complexity" evidence="14">
    <location>
        <begin position="145"/>
        <end position="156"/>
    </location>
</feature>
<dbReference type="Pfam" id="PF00076">
    <property type="entry name" value="RRM_1"/>
    <property type="match status" value="1"/>
</dbReference>
<dbReference type="Proteomes" id="UP001187682">
    <property type="component" value="Unassembled WGS sequence"/>
</dbReference>
<dbReference type="SMART" id="SM00360">
    <property type="entry name" value="RRM"/>
    <property type="match status" value="1"/>
</dbReference>
<keyword evidence="10" id="KW-0539">Nucleus</keyword>
<evidence type="ECO:0000313" key="18">
    <source>
        <dbReference type="Proteomes" id="UP001187682"/>
    </source>
</evidence>
<feature type="region of interest" description="Disordered" evidence="14">
    <location>
        <begin position="107"/>
        <end position="177"/>
    </location>
</feature>
<comment type="subcellular location">
    <subcellularLocation>
        <location evidence="2">Cytoplasm</location>
    </subcellularLocation>
    <subcellularLocation>
        <location evidence="1">Nucleus</location>
    </subcellularLocation>
</comment>
<feature type="domain" description="RRM" evidence="15">
    <location>
        <begin position="183"/>
        <end position="261"/>
    </location>
</feature>
<evidence type="ECO:0000256" key="1">
    <source>
        <dbReference type="ARBA" id="ARBA00004123"/>
    </source>
</evidence>
<dbReference type="InterPro" id="IPR012677">
    <property type="entry name" value="Nucleotide-bd_a/b_plait_sf"/>
</dbReference>
<feature type="compositionally biased region" description="Polar residues" evidence="14">
    <location>
        <begin position="43"/>
        <end position="61"/>
    </location>
</feature>
<feature type="region of interest" description="Disordered" evidence="14">
    <location>
        <begin position="1"/>
        <end position="61"/>
    </location>
</feature>
<dbReference type="FunFam" id="3.30.70.330:FF:000183">
    <property type="entry name" value="R3H domain containing protein"/>
    <property type="match status" value="1"/>
</dbReference>
<keyword evidence="8" id="KW-0067">ATP-binding</keyword>
<evidence type="ECO:0000313" key="17">
    <source>
        <dbReference type="EMBL" id="SPO03625.1"/>
    </source>
</evidence>
<evidence type="ECO:0000256" key="10">
    <source>
        <dbReference type="ARBA" id="ARBA00023242"/>
    </source>
</evidence>
<dbReference type="FunFam" id="3.30.1370.50:FF:000002">
    <property type="entry name" value="Immunoglobulin mu DNA-binding protein 2"/>
    <property type="match status" value="1"/>
</dbReference>
<evidence type="ECO:0000256" key="2">
    <source>
        <dbReference type="ARBA" id="ARBA00004496"/>
    </source>
</evidence>
<evidence type="ECO:0000256" key="12">
    <source>
        <dbReference type="ARBA" id="ARBA00062407"/>
    </source>
</evidence>
<proteinExistence type="predicted"/>